<proteinExistence type="predicted"/>
<dbReference type="WBParaSite" id="ES5_v2.g25749.t1">
    <property type="protein sequence ID" value="ES5_v2.g25749.t1"/>
    <property type="gene ID" value="ES5_v2.g25749"/>
</dbReference>
<name>A0AC34G7P5_9BILA</name>
<organism evidence="1 2">
    <name type="scientific">Panagrolaimus sp. ES5</name>
    <dbReference type="NCBI Taxonomy" id="591445"/>
    <lineage>
        <taxon>Eukaryota</taxon>
        <taxon>Metazoa</taxon>
        <taxon>Ecdysozoa</taxon>
        <taxon>Nematoda</taxon>
        <taxon>Chromadorea</taxon>
        <taxon>Rhabditida</taxon>
        <taxon>Tylenchina</taxon>
        <taxon>Panagrolaimomorpha</taxon>
        <taxon>Panagrolaimoidea</taxon>
        <taxon>Panagrolaimidae</taxon>
        <taxon>Panagrolaimus</taxon>
    </lineage>
</organism>
<dbReference type="Proteomes" id="UP000887579">
    <property type="component" value="Unplaced"/>
</dbReference>
<protein>
    <submittedName>
        <fullName evidence="2">Uncharacterized protein</fullName>
    </submittedName>
</protein>
<reference evidence="2" key="1">
    <citation type="submission" date="2022-11" db="UniProtKB">
        <authorList>
            <consortium name="WormBaseParasite"/>
        </authorList>
    </citation>
    <scope>IDENTIFICATION</scope>
</reference>
<sequence length="335" mass="38887">NSANFKKLWEAEKGIYESQISKLQCIIDNSNYGKAASSGTQKNYEEEIAKLQVEIGRLTNANVELQTKVQQHVQNVRSNPFIQVGNNNSGIYPKLVDHNAADLRKYVTMADVMVKKDIDYDQLKEKILIVQCLESDPNGDYMSENWYAENIKICLKNAIFKLFLDGELRVTKELEATPLFEHLFYCNLTVLELNEQSLSYMEFMKLISSGTIKVLKFSKVYVEAKNGKKALEIDEILKNLKKLEKVEFRLTEYADSDKPSMTRGTAKKLGELERFQFLRKFEIHNLPSNFDRHAFGKFMNKHPNVQFIYSNINADEEVRLTKLEKCKRRIIDRLQ</sequence>
<evidence type="ECO:0000313" key="2">
    <source>
        <dbReference type="WBParaSite" id="ES5_v2.g25749.t1"/>
    </source>
</evidence>
<accession>A0AC34G7P5</accession>
<evidence type="ECO:0000313" key="1">
    <source>
        <dbReference type="Proteomes" id="UP000887579"/>
    </source>
</evidence>